<evidence type="ECO:0000256" key="5">
    <source>
        <dbReference type="ARBA" id="ARBA00038359"/>
    </source>
</evidence>
<keyword evidence="3 7" id="KW-1133">Transmembrane helix</keyword>
<dbReference type="PANTHER" id="PTHR33048">
    <property type="entry name" value="PTH11-LIKE INTEGRAL MEMBRANE PROTEIN (AFU_ORTHOLOGUE AFUA_5G11245)"/>
    <property type="match status" value="1"/>
</dbReference>
<dbReference type="InterPro" id="IPR049326">
    <property type="entry name" value="Rhodopsin_dom_fungi"/>
</dbReference>
<keyword evidence="4 7" id="KW-0472">Membrane</keyword>
<evidence type="ECO:0000256" key="4">
    <source>
        <dbReference type="ARBA" id="ARBA00023136"/>
    </source>
</evidence>
<accession>A0ABR4GU26</accession>
<evidence type="ECO:0000313" key="10">
    <source>
        <dbReference type="Proteomes" id="UP001610334"/>
    </source>
</evidence>
<comment type="similarity">
    <text evidence="5">Belongs to the SAT4 family.</text>
</comment>
<evidence type="ECO:0000313" key="9">
    <source>
        <dbReference type="EMBL" id="KAL2802571.1"/>
    </source>
</evidence>
<dbReference type="PANTHER" id="PTHR33048:SF124">
    <property type="entry name" value="INTEGRAL MEMBRANE PROTEIN"/>
    <property type="match status" value="1"/>
</dbReference>
<dbReference type="Pfam" id="PF20684">
    <property type="entry name" value="Fung_rhodopsin"/>
    <property type="match status" value="1"/>
</dbReference>
<evidence type="ECO:0000259" key="8">
    <source>
        <dbReference type="Pfam" id="PF20684"/>
    </source>
</evidence>
<evidence type="ECO:0000256" key="3">
    <source>
        <dbReference type="ARBA" id="ARBA00022989"/>
    </source>
</evidence>
<comment type="subcellular location">
    <subcellularLocation>
        <location evidence="1">Membrane</location>
        <topology evidence="1">Multi-pass membrane protein</topology>
    </subcellularLocation>
</comment>
<dbReference type="Proteomes" id="UP001610334">
    <property type="component" value="Unassembled WGS sequence"/>
</dbReference>
<reference evidence="9 10" key="1">
    <citation type="submission" date="2024-07" db="EMBL/GenBank/DDBJ databases">
        <title>Section-level genome sequencing and comparative genomics of Aspergillus sections Usti and Cavernicolus.</title>
        <authorList>
            <consortium name="Lawrence Berkeley National Laboratory"/>
            <person name="Nybo J.L."/>
            <person name="Vesth T.C."/>
            <person name="Theobald S."/>
            <person name="Frisvad J.C."/>
            <person name="Larsen T.O."/>
            <person name="Kjaerboelling I."/>
            <person name="Rothschild-Mancinelli K."/>
            <person name="Lyhne E.K."/>
            <person name="Kogle M.E."/>
            <person name="Barry K."/>
            <person name="Clum A."/>
            <person name="Na H."/>
            <person name="Ledsgaard L."/>
            <person name="Lin J."/>
            <person name="Lipzen A."/>
            <person name="Kuo A."/>
            <person name="Riley R."/>
            <person name="Mondo S."/>
            <person name="Labutti K."/>
            <person name="Haridas S."/>
            <person name="Pangalinan J."/>
            <person name="Salamov A.A."/>
            <person name="Simmons B.A."/>
            <person name="Magnuson J.K."/>
            <person name="Chen J."/>
            <person name="Drula E."/>
            <person name="Henrissat B."/>
            <person name="Wiebenga A."/>
            <person name="Lubbers R.J."/>
            <person name="Gomes A.C."/>
            <person name="Makela M.R."/>
            <person name="Stajich J."/>
            <person name="Grigoriev I.V."/>
            <person name="Mortensen U.H."/>
            <person name="De Vries R.P."/>
            <person name="Baker S.E."/>
            <person name="Andersen M.R."/>
        </authorList>
    </citation>
    <scope>NUCLEOTIDE SEQUENCE [LARGE SCALE GENOMIC DNA]</scope>
    <source>
        <strain evidence="9 10">CBS 588.65</strain>
    </source>
</reference>
<dbReference type="InterPro" id="IPR052337">
    <property type="entry name" value="SAT4-like"/>
</dbReference>
<evidence type="ECO:0000256" key="1">
    <source>
        <dbReference type="ARBA" id="ARBA00004141"/>
    </source>
</evidence>
<dbReference type="EMBL" id="JBFXLT010000175">
    <property type="protein sequence ID" value="KAL2802571.1"/>
    <property type="molecule type" value="Genomic_DNA"/>
</dbReference>
<keyword evidence="2 7" id="KW-0812">Transmembrane</keyword>
<feature type="transmembrane region" description="Helical" evidence="7">
    <location>
        <begin position="269"/>
        <end position="287"/>
    </location>
</feature>
<feature type="transmembrane region" description="Helical" evidence="7">
    <location>
        <begin position="191"/>
        <end position="215"/>
    </location>
</feature>
<proteinExistence type="inferred from homology"/>
<sequence length="352" mass="38230">MASTNISTVAPPPPGVTPNPHNTHAHLKSANLILATVGITACTVALAVRIYTKAHLLHRFWLDDVSIILAWVFSMATQGVIIWGFYHAGYGLHIWDFTVPMLTTYMKTIVSASILYVPSLALAKIALLLLYHSVISPTTSTKTPIYLFYALGGIIVSYSLALILAIIFGCDPLARGWDASITYGSCINRNAVYLATAVTNTVSDVALLGVAVWIVRGLRSGMGLWAKIGVVCLFGIGGVTTAMSIIRLATLMPQVTSDDPPYKIAEASVFIIIEGNLIILCASLPYLRHFLRHHTPRFLGDPFAIRSLIRWTKQEIASHSWHSTDNHAEPTTTDVLSTPSVAILRDAAVDRV</sequence>
<protein>
    <recommendedName>
        <fullName evidence="8">Rhodopsin domain-containing protein</fullName>
    </recommendedName>
</protein>
<feature type="transmembrane region" description="Helical" evidence="7">
    <location>
        <begin position="109"/>
        <end position="134"/>
    </location>
</feature>
<feature type="transmembrane region" description="Helical" evidence="7">
    <location>
        <begin position="224"/>
        <end position="249"/>
    </location>
</feature>
<feature type="transmembrane region" description="Helical" evidence="7">
    <location>
        <begin position="32"/>
        <end position="52"/>
    </location>
</feature>
<evidence type="ECO:0000256" key="2">
    <source>
        <dbReference type="ARBA" id="ARBA00022692"/>
    </source>
</evidence>
<feature type="transmembrane region" description="Helical" evidence="7">
    <location>
        <begin position="146"/>
        <end position="168"/>
    </location>
</feature>
<gene>
    <name evidence="9" type="ORF">BJX63DRAFT_414771</name>
</gene>
<evidence type="ECO:0000256" key="7">
    <source>
        <dbReference type="SAM" id="Phobius"/>
    </source>
</evidence>
<evidence type="ECO:0000256" key="6">
    <source>
        <dbReference type="SAM" id="MobiDB-lite"/>
    </source>
</evidence>
<comment type="caution">
    <text evidence="9">The sequence shown here is derived from an EMBL/GenBank/DDBJ whole genome shotgun (WGS) entry which is preliminary data.</text>
</comment>
<feature type="transmembrane region" description="Helical" evidence="7">
    <location>
        <begin position="64"/>
        <end position="89"/>
    </location>
</feature>
<keyword evidence="10" id="KW-1185">Reference proteome</keyword>
<feature type="region of interest" description="Disordered" evidence="6">
    <location>
        <begin position="1"/>
        <end position="21"/>
    </location>
</feature>
<name>A0ABR4GU26_9EURO</name>
<organism evidence="9 10">
    <name type="scientific">Aspergillus granulosus</name>
    <dbReference type="NCBI Taxonomy" id="176169"/>
    <lineage>
        <taxon>Eukaryota</taxon>
        <taxon>Fungi</taxon>
        <taxon>Dikarya</taxon>
        <taxon>Ascomycota</taxon>
        <taxon>Pezizomycotina</taxon>
        <taxon>Eurotiomycetes</taxon>
        <taxon>Eurotiomycetidae</taxon>
        <taxon>Eurotiales</taxon>
        <taxon>Aspergillaceae</taxon>
        <taxon>Aspergillus</taxon>
        <taxon>Aspergillus subgen. Nidulantes</taxon>
    </lineage>
</organism>
<feature type="domain" description="Rhodopsin" evidence="8">
    <location>
        <begin position="48"/>
        <end position="292"/>
    </location>
</feature>